<dbReference type="PROSITE" id="PS00211">
    <property type="entry name" value="ABC_TRANSPORTER_1"/>
    <property type="match status" value="1"/>
</dbReference>
<dbReference type="PROSITE" id="PS50893">
    <property type="entry name" value="ABC_TRANSPORTER_2"/>
    <property type="match status" value="2"/>
</dbReference>
<dbReference type="FunFam" id="3.40.50.300:FF:000011">
    <property type="entry name" value="Putative ABC transporter ATP-binding component"/>
    <property type="match status" value="1"/>
</dbReference>
<keyword evidence="2" id="KW-0547">Nucleotide-binding</keyword>
<dbReference type="OrthoDB" id="9801441at2"/>
<evidence type="ECO:0000259" key="5">
    <source>
        <dbReference type="PROSITE" id="PS50893"/>
    </source>
</evidence>
<dbReference type="InterPro" id="IPR032781">
    <property type="entry name" value="ABC_tran_Xtn"/>
</dbReference>
<evidence type="ECO:0000313" key="6">
    <source>
        <dbReference type="EMBL" id="RDU24030.1"/>
    </source>
</evidence>
<evidence type="ECO:0000313" key="7">
    <source>
        <dbReference type="Proteomes" id="UP000255036"/>
    </source>
</evidence>
<feature type="coiled-coil region" evidence="4">
    <location>
        <begin position="531"/>
        <end position="582"/>
    </location>
</feature>
<dbReference type="InterPro" id="IPR003593">
    <property type="entry name" value="AAA+_ATPase"/>
</dbReference>
<feature type="domain" description="ABC transporter" evidence="5">
    <location>
        <begin position="4"/>
        <end position="219"/>
    </location>
</feature>
<dbReference type="CDD" id="cd03221">
    <property type="entry name" value="ABCF_EF-3"/>
    <property type="match status" value="2"/>
</dbReference>
<dbReference type="AlphaFoldDB" id="A0A371AX30"/>
<dbReference type="GO" id="GO:0016887">
    <property type="term" value="F:ATP hydrolysis activity"/>
    <property type="evidence" value="ECO:0007669"/>
    <property type="project" value="InterPro"/>
</dbReference>
<dbReference type="PANTHER" id="PTHR42855:SF1">
    <property type="entry name" value="ABC TRANSPORTER DOMAIN-CONTAINING PROTEIN"/>
    <property type="match status" value="1"/>
</dbReference>
<dbReference type="Pfam" id="PF16326">
    <property type="entry name" value="ABC_tran_CTD"/>
    <property type="match status" value="1"/>
</dbReference>
<dbReference type="RefSeq" id="WP_115481463.1">
    <property type="nucleotide sequence ID" value="NZ_QRCT01000016.1"/>
</dbReference>
<keyword evidence="4" id="KW-0175">Coiled coil</keyword>
<dbReference type="Gene3D" id="1.10.287.380">
    <property type="entry name" value="Valyl-tRNA synthetase, C-terminal domain"/>
    <property type="match status" value="1"/>
</dbReference>
<dbReference type="SUPFAM" id="SSF52540">
    <property type="entry name" value="P-loop containing nucleoside triphosphate hydrolases"/>
    <property type="match status" value="2"/>
</dbReference>
<dbReference type="Proteomes" id="UP000255036">
    <property type="component" value="Unassembled WGS sequence"/>
</dbReference>
<dbReference type="Gene3D" id="3.40.50.300">
    <property type="entry name" value="P-loop containing nucleotide triphosphate hydrolases"/>
    <property type="match status" value="2"/>
</dbReference>
<dbReference type="InterPro" id="IPR017871">
    <property type="entry name" value="ABC_transporter-like_CS"/>
</dbReference>
<evidence type="ECO:0000256" key="3">
    <source>
        <dbReference type="ARBA" id="ARBA00022840"/>
    </source>
</evidence>
<dbReference type="FunFam" id="3.40.50.300:FF:000309">
    <property type="entry name" value="ABC transporter ATP-binding protein"/>
    <property type="match status" value="1"/>
</dbReference>
<keyword evidence="3 6" id="KW-0067">ATP-binding</keyword>
<proteinExistence type="predicted"/>
<dbReference type="InterPro" id="IPR003439">
    <property type="entry name" value="ABC_transporter-like_ATP-bd"/>
</dbReference>
<keyword evidence="7" id="KW-1185">Reference proteome</keyword>
<protein>
    <submittedName>
        <fullName evidence="6">ABC transporter ATP-binding protein</fullName>
    </submittedName>
</protein>
<dbReference type="InterPro" id="IPR027417">
    <property type="entry name" value="P-loop_NTPase"/>
</dbReference>
<dbReference type="InterPro" id="IPR032524">
    <property type="entry name" value="ABC_tran_C"/>
</dbReference>
<feature type="domain" description="ABC transporter" evidence="5">
    <location>
        <begin position="283"/>
        <end position="501"/>
    </location>
</feature>
<dbReference type="GO" id="GO:0003677">
    <property type="term" value="F:DNA binding"/>
    <property type="evidence" value="ECO:0007669"/>
    <property type="project" value="InterPro"/>
</dbReference>
<dbReference type="InterPro" id="IPR037118">
    <property type="entry name" value="Val-tRNA_synth_C_sf"/>
</dbReference>
<keyword evidence="1" id="KW-0677">Repeat</keyword>
<organism evidence="6 7">
    <name type="scientific">Anaerosacchariphilus polymeriproducens</name>
    <dbReference type="NCBI Taxonomy" id="1812858"/>
    <lineage>
        <taxon>Bacteria</taxon>
        <taxon>Bacillati</taxon>
        <taxon>Bacillota</taxon>
        <taxon>Clostridia</taxon>
        <taxon>Lachnospirales</taxon>
        <taxon>Lachnospiraceae</taxon>
        <taxon>Anaerosacchariphilus</taxon>
    </lineage>
</organism>
<evidence type="ECO:0000256" key="2">
    <source>
        <dbReference type="ARBA" id="ARBA00022741"/>
    </source>
</evidence>
<evidence type="ECO:0000256" key="4">
    <source>
        <dbReference type="SAM" id="Coils"/>
    </source>
</evidence>
<dbReference type="Pfam" id="PF00005">
    <property type="entry name" value="ABC_tran"/>
    <property type="match status" value="2"/>
</dbReference>
<reference evidence="6 7" key="1">
    <citation type="submission" date="2018-07" db="EMBL/GenBank/DDBJ databases">
        <title>Anaerosacharophilus polymeroproducens gen. nov. sp. nov., an anaerobic bacterium isolated from salt field.</title>
        <authorList>
            <person name="Kim W."/>
            <person name="Yang S.-H."/>
            <person name="Oh J."/>
            <person name="Lee J.-H."/>
            <person name="Kwon K.K."/>
        </authorList>
    </citation>
    <scope>NUCLEOTIDE SEQUENCE [LARGE SCALE GENOMIC DNA]</scope>
    <source>
        <strain evidence="6 7">MCWD5</strain>
    </source>
</reference>
<accession>A0A371AX30</accession>
<dbReference type="SMART" id="SM00382">
    <property type="entry name" value="AAA"/>
    <property type="match status" value="2"/>
</dbReference>
<dbReference type="InterPro" id="IPR051309">
    <property type="entry name" value="ABCF_ATPase"/>
</dbReference>
<dbReference type="PANTHER" id="PTHR42855">
    <property type="entry name" value="ABC TRANSPORTER ATP-BINDING SUBUNIT"/>
    <property type="match status" value="1"/>
</dbReference>
<dbReference type="GO" id="GO:0005524">
    <property type="term" value="F:ATP binding"/>
    <property type="evidence" value="ECO:0007669"/>
    <property type="project" value="UniProtKB-KW"/>
</dbReference>
<comment type="caution">
    <text evidence="6">The sequence shown here is derived from an EMBL/GenBank/DDBJ whole genome shotgun (WGS) entry which is preliminary data.</text>
</comment>
<name>A0A371AX30_9FIRM</name>
<gene>
    <name evidence="6" type="ORF">DWV06_06985</name>
</gene>
<evidence type="ECO:0000256" key="1">
    <source>
        <dbReference type="ARBA" id="ARBA00022737"/>
    </source>
</evidence>
<dbReference type="Pfam" id="PF12848">
    <property type="entry name" value="ABC_tran_Xtn"/>
    <property type="match status" value="1"/>
</dbReference>
<sequence length="597" mass="68951">MNIILADNIVKGYSDRILLNQVTFGIHQNDKIGVVGINGTGKTTFLKILAKLEQTDSGNIIYNNNITVTYLPQNPVFETNCTILEYILADKNIQTKNWNVEGEAKSILNKLGFWNYDQSIEHLSGGEKKRIALAKAIVLPSDVLILDEPTNHLDLEMIDWLENYLKKFRGAFIMVTHDRYFLDRVTNKMVEIDQQNIYNYNTNYSGFVELRRQRMEMEAASDRKRQSILKTELEWLKRGARARSTKQKARIERIDELQQTESPKPNEKVEIDSLGSRLGKKTIELTNISKAFPDKTLIHNFTHIFLRDERVGFIGPNGCGKSTLMKILIGNLSPDSGNVEIGSTIKIGYFAQEIDDMDSNLRVIDYIKNEAEYITTSNGTISASQMLERFLFTPSMQWTPISKLSGGEKRRLYLLKVLMTSPNVLILDEPTNDLDIATLTILEDYLDTFQGIVITISHDRYFLDRIVDRIFAFEANGDLKQYEGGYSDYYNTANRNDNETLNVKEEKKKSEKTQKPKVKKLKFTFQEQREFDTIDDDIAVLENNIQQLETEMEEYASQYTKLNELMNQKKELEVQLEVKYERWVYLNDLDAKINSEK</sequence>
<dbReference type="EMBL" id="QRCT01000016">
    <property type="protein sequence ID" value="RDU24030.1"/>
    <property type="molecule type" value="Genomic_DNA"/>
</dbReference>